<dbReference type="SMART" id="SM00387">
    <property type="entry name" value="HATPase_c"/>
    <property type="match status" value="1"/>
</dbReference>
<feature type="domain" description="Histidine kinase/HSP90-like ATPase" evidence="3">
    <location>
        <begin position="329"/>
        <end position="435"/>
    </location>
</feature>
<keyword evidence="2" id="KW-1133">Transmembrane helix</keyword>
<dbReference type="InterPro" id="IPR032834">
    <property type="entry name" value="NatK-like_C"/>
</dbReference>
<feature type="transmembrane region" description="Helical" evidence="2">
    <location>
        <begin position="184"/>
        <end position="211"/>
    </location>
</feature>
<evidence type="ECO:0000313" key="4">
    <source>
        <dbReference type="EMBL" id="KRO11771.1"/>
    </source>
</evidence>
<reference evidence="4 5" key="1">
    <citation type="journal article" date="2015" name="Genome Announc.">
        <title>Expanding the biotechnology potential of lactobacilli through comparative genomics of 213 strains and associated genera.</title>
        <authorList>
            <person name="Sun Z."/>
            <person name="Harris H.M."/>
            <person name="McCann A."/>
            <person name="Guo C."/>
            <person name="Argimon S."/>
            <person name="Zhang W."/>
            <person name="Yang X."/>
            <person name="Jeffery I.B."/>
            <person name="Cooney J.C."/>
            <person name="Kagawa T.F."/>
            <person name="Liu W."/>
            <person name="Song Y."/>
            <person name="Salvetti E."/>
            <person name="Wrobel A."/>
            <person name="Rasinkangas P."/>
            <person name="Parkhill J."/>
            <person name="Rea M.C."/>
            <person name="O'Sullivan O."/>
            <person name="Ritari J."/>
            <person name="Douillard F.P."/>
            <person name="Paul Ross R."/>
            <person name="Yang R."/>
            <person name="Briner A.E."/>
            <person name="Felis G.E."/>
            <person name="de Vos W.M."/>
            <person name="Barrangou R."/>
            <person name="Klaenhammer T.R."/>
            <person name="Caufield P.W."/>
            <person name="Cui Y."/>
            <person name="Zhang H."/>
            <person name="O'Toole P.W."/>
        </authorList>
    </citation>
    <scope>NUCLEOTIDE SEQUENCE [LARGE SCALE GENOMIC DNA]</scope>
    <source>
        <strain evidence="4 5">LMG 26013</strain>
    </source>
</reference>
<dbReference type="PANTHER" id="PTHR40448:SF1">
    <property type="entry name" value="TWO-COMPONENT SENSOR HISTIDINE KINASE"/>
    <property type="match status" value="1"/>
</dbReference>
<dbReference type="Gene3D" id="3.30.565.10">
    <property type="entry name" value="Histidine kinase-like ATPase, C-terminal domain"/>
    <property type="match status" value="1"/>
</dbReference>
<name>A0A0R2MI26_9LACO</name>
<keyword evidence="5" id="KW-1185">Reference proteome</keyword>
<dbReference type="Pfam" id="PF14501">
    <property type="entry name" value="HATPase_c_5"/>
    <property type="match status" value="1"/>
</dbReference>
<feature type="transmembrane region" description="Helical" evidence="2">
    <location>
        <begin position="83"/>
        <end position="105"/>
    </location>
</feature>
<dbReference type="Proteomes" id="UP000051783">
    <property type="component" value="Unassembled WGS sequence"/>
</dbReference>
<feature type="transmembrane region" description="Helical" evidence="2">
    <location>
        <begin position="111"/>
        <end position="132"/>
    </location>
</feature>
<evidence type="ECO:0000259" key="3">
    <source>
        <dbReference type="SMART" id="SM00387"/>
    </source>
</evidence>
<dbReference type="AlphaFoldDB" id="A0A0R2MI26"/>
<protein>
    <recommendedName>
        <fullName evidence="3">Histidine kinase/HSP90-like ATPase domain-containing protein</fullName>
    </recommendedName>
</protein>
<dbReference type="STRING" id="942150.IV64_GL002161"/>
<accession>A0A0R2MI26</accession>
<dbReference type="InterPro" id="IPR003594">
    <property type="entry name" value="HATPase_dom"/>
</dbReference>
<keyword evidence="2" id="KW-0812">Transmembrane</keyword>
<feature type="transmembrane region" description="Helical" evidence="2">
    <location>
        <begin position="153"/>
        <end position="178"/>
    </location>
</feature>
<dbReference type="OrthoDB" id="1652078at2"/>
<keyword evidence="2" id="KW-0472">Membrane</keyword>
<keyword evidence="1" id="KW-0175">Coiled coil</keyword>
<dbReference type="RefSeq" id="WP_057705902.1">
    <property type="nucleotide sequence ID" value="NZ_JQCL01000051.1"/>
</dbReference>
<sequence>MIQLTLGIGQFVDAFTIALIFVLLNMVVPNMFKNIQNWIVLGLSVIVLSLLDDAFNGASDILLVPIFCGLIKFSPSLPIKNKLVILLMLGIDVVISTELTALVVLSLGIPIGGVEFAFACVVLQWVLAIGLLKTSRRAYVRFMNKIGLSGVTLTTFILMSLGLLLLGIFGVVLTARILNAQTKMLAVTLVIIALFCVFNFIGFALYAAAFLKKQKADDEIKQLRETQVYVEELEKKYEQLRIFKHDYKNMLASLSVMSQKENAGQLNQSINALLEDKELTTDTHTTTPEQIFKIKDALVRGMIYRYYIRSEKNGVSMKVEVEHQLEASDLSVPITRCLGILLNNALEASSSLGKSKITVSILNDHSSTDFIIENDVLSDQTPDMNRIYDSSYTTKGAGHGLGLASIKKISQRYNNIFLETKCQNSKFTAFLSVTEEK</sequence>
<dbReference type="InterPro" id="IPR036890">
    <property type="entry name" value="HATPase_C_sf"/>
</dbReference>
<dbReference type="PATRIC" id="fig|942150.3.peg.2259"/>
<feature type="coiled-coil region" evidence="1">
    <location>
        <begin position="206"/>
        <end position="250"/>
    </location>
</feature>
<evidence type="ECO:0000256" key="2">
    <source>
        <dbReference type="SAM" id="Phobius"/>
    </source>
</evidence>
<feature type="transmembrane region" description="Helical" evidence="2">
    <location>
        <begin position="38"/>
        <end position="71"/>
    </location>
</feature>
<feature type="transmembrane region" description="Helical" evidence="2">
    <location>
        <begin position="12"/>
        <end position="32"/>
    </location>
</feature>
<dbReference type="EMBL" id="JQCL01000051">
    <property type="protein sequence ID" value="KRO11771.1"/>
    <property type="molecule type" value="Genomic_DNA"/>
</dbReference>
<dbReference type="GO" id="GO:0042802">
    <property type="term" value="F:identical protein binding"/>
    <property type="evidence" value="ECO:0007669"/>
    <property type="project" value="TreeGrafter"/>
</dbReference>
<gene>
    <name evidence="4" type="ORF">IV64_GL002161</name>
</gene>
<evidence type="ECO:0000256" key="1">
    <source>
        <dbReference type="SAM" id="Coils"/>
    </source>
</evidence>
<evidence type="ECO:0000313" key="5">
    <source>
        <dbReference type="Proteomes" id="UP000051783"/>
    </source>
</evidence>
<organism evidence="4 5">
    <name type="scientific">Lactiplantibacillus xiangfangensis</name>
    <dbReference type="NCBI Taxonomy" id="942150"/>
    <lineage>
        <taxon>Bacteria</taxon>
        <taxon>Bacillati</taxon>
        <taxon>Bacillota</taxon>
        <taxon>Bacilli</taxon>
        <taxon>Lactobacillales</taxon>
        <taxon>Lactobacillaceae</taxon>
        <taxon>Lactiplantibacillus</taxon>
    </lineage>
</organism>
<comment type="caution">
    <text evidence="4">The sequence shown here is derived from an EMBL/GenBank/DDBJ whole genome shotgun (WGS) entry which is preliminary data.</text>
</comment>
<dbReference type="PANTHER" id="PTHR40448">
    <property type="entry name" value="TWO-COMPONENT SENSOR HISTIDINE KINASE"/>
    <property type="match status" value="1"/>
</dbReference>
<dbReference type="SUPFAM" id="SSF55874">
    <property type="entry name" value="ATPase domain of HSP90 chaperone/DNA topoisomerase II/histidine kinase"/>
    <property type="match status" value="1"/>
</dbReference>
<proteinExistence type="predicted"/>